<keyword evidence="7" id="KW-1185">Reference proteome</keyword>
<dbReference type="Pfam" id="PF00589">
    <property type="entry name" value="Phage_integrase"/>
    <property type="match status" value="1"/>
</dbReference>
<keyword evidence="2" id="KW-0238">DNA-binding</keyword>
<evidence type="ECO:0000313" key="7">
    <source>
        <dbReference type="Proteomes" id="UP001442841"/>
    </source>
</evidence>
<dbReference type="EMBL" id="CP154795">
    <property type="protein sequence ID" value="XAN07632.1"/>
    <property type="molecule type" value="Genomic_DNA"/>
</dbReference>
<name>A0ABZ3FQI0_9ACTN</name>
<dbReference type="InterPro" id="IPR013762">
    <property type="entry name" value="Integrase-like_cat_sf"/>
</dbReference>
<reference evidence="6 7" key="1">
    <citation type="submission" date="2024-04" db="EMBL/GenBank/DDBJ databases">
        <title>Isolation of an actinomycete strain from pig manure.</title>
        <authorList>
            <person name="Gong T."/>
            <person name="Yu Z."/>
            <person name="An M."/>
            <person name="Wei C."/>
            <person name="Yang W."/>
            <person name="Liu L."/>
        </authorList>
    </citation>
    <scope>NUCLEOTIDE SEQUENCE [LARGE SCALE GENOMIC DNA]</scope>
    <source>
        <strain evidence="6 7">ZF39</strain>
    </source>
</reference>
<gene>
    <name evidence="6" type="ORF">AADG42_10100</name>
</gene>
<evidence type="ECO:0000313" key="6">
    <source>
        <dbReference type="EMBL" id="XAN07632.1"/>
    </source>
</evidence>
<dbReference type="InterPro" id="IPR002104">
    <property type="entry name" value="Integrase_catalytic"/>
</dbReference>
<sequence length="410" mass="44325">MSTRGKRQHGNGGKARQRKDGRWTADVSYRDETGAMKRTSVYGANEAEVEEKRAEVLERIRVGLPATDSKVSLDVFARQWIAGPLEVSDRKPTTKQLYAGLAKSHIIGSTLGATALGSITPSGIERWVAGLKKAGLAQSTVRQIYTVLRAILAIAVRDKLIRDNPAAAMARPKVETEEAMHLSPGQVADLLAAADGSRYRLLFEFLLNTAMRRGEALALTWKDIDEANGLIRVRGTLARLDGELKVIAPKTRKGRREIPISTTTAAILKALKVRAAADKLRAGTKWAGTSYVFVTELGEAVEPRNALRALKAAVTKHNKTAEVEDRLPDIGLHTLRHTAASAMLTAGVPMLTVSRICGHQSIEITADIYGHVAPDTSLAALETLSRAITVKDYGQKQIEPGSDLSETGSD</sequence>
<feature type="compositionally biased region" description="Basic and acidic residues" evidence="4">
    <location>
        <begin position="18"/>
        <end position="27"/>
    </location>
</feature>
<dbReference type="PANTHER" id="PTHR30349:SF41">
    <property type="entry name" value="INTEGRASE_RECOMBINASE PROTEIN MJ0367-RELATED"/>
    <property type="match status" value="1"/>
</dbReference>
<dbReference type="InterPro" id="IPR050090">
    <property type="entry name" value="Tyrosine_recombinase_XerCD"/>
</dbReference>
<dbReference type="InterPro" id="IPR010998">
    <property type="entry name" value="Integrase_recombinase_N"/>
</dbReference>
<evidence type="ECO:0000256" key="4">
    <source>
        <dbReference type="SAM" id="MobiDB-lite"/>
    </source>
</evidence>
<dbReference type="RefSeq" id="WP_425309084.1">
    <property type="nucleotide sequence ID" value="NZ_CP154795.1"/>
</dbReference>
<dbReference type="PROSITE" id="PS51898">
    <property type="entry name" value="TYR_RECOMBINASE"/>
    <property type="match status" value="1"/>
</dbReference>
<dbReference type="CDD" id="cd01189">
    <property type="entry name" value="INT_ICEBs1_C_like"/>
    <property type="match status" value="1"/>
</dbReference>
<accession>A0ABZ3FQI0</accession>
<keyword evidence="3" id="KW-0233">DNA recombination</keyword>
<evidence type="ECO:0000259" key="5">
    <source>
        <dbReference type="PROSITE" id="PS51898"/>
    </source>
</evidence>
<protein>
    <submittedName>
        <fullName evidence="6">Site-specific integrase</fullName>
    </submittedName>
</protein>
<organism evidence="6 7">
    <name type="scientific">Ammonicoccus fulvus</name>
    <dbReference type="NCBI Taxonomy" id="3138240"/>
    <lineage>
        <taxon>Bacteria</taxon>
        <taxon>Bacillati</taxon>
        <taxon>Actinomycetota</taxon>
        <taxon>Actinomycetes</taxon>
        <taxon>Propionibacteriales</taxon>
        <taxon>Propionibacteriaceae</taxon>
        <taxon>Ammonicoccus</taxon>
    </lineage>
</organism>
<feature type="domain" description="Tyr recombinase" evidence="5">
    <location>
        <begin position="170"/>
        <end position="382"/>
    </location>
</feature>
<feature type="compositionally biased region" description="Basic residues" evidence="4">
    <location>
        <begin position="1"/>
        <end position="17"/>
    </location>
</feature>
<dbReference type="Gene3D" id="1.10.150.130">
    <property type="match status" value="1"/>
</dbReference>
<dbReference type="Gene3D" id="1.10.443.10">
    <property type="entry name" value="Intergrase catalytic core"/>
    <property type="match status" value="1"/>
</dbReference>
<evidence type="ECO:0000256" key="3">
    <source>
        <dbReference type="ARBA" id="ARBA00023172"/>
    </source>
</evidence>
<dbReference type="PANTHER" id="PTHR30349">
    <property type="entry name" value="PHAGE INTEGRASE-RELATED"/>
    <property type="match status" value="1"/>
</dbReference>
<dbReference type="SUPFAM" id="SSF56349">
    <property type="entry name" value="DNA breaking-rejoining enzymes"/>
    <property type="match status" value="1"/>
</dbReference>
<dbReference type="Proteomes" id="UP001442841">
    <property type="component" value="Chromosome"/>
</dbReference>
<evidence type="ECO:0000256" key="1">
    <source>
        <dbReference type="ARBA" id="ARBA00008857"/>
    </source>
</evidence>
<proteinExistence type="inferred from homology"/>
<feature type="region of interest" description="Disordered" evidence="4">
    <location>
        <begin position="1"/>
        <end position="27"/>
    </location>
</feature>
<comment type="similarity">
    <text evidence="1">Belongs to the 'phage' integrase family.</text>
</comment>
<evidence type="ECO:0000256" key="2">
    <source>
        <dbReference type="ARBA" id="ARBA00023125"/>
    </source>
</evidence>
<dbReference type="InterPro" id="IPR011010">
    <property type="entry name" value="DNA_brk_join_enz"/>
</dbReference>